<evidence type="ECO:0000313" key="7">
    <source>
        <dbReference type="EMBL" id="SHN42826.1"/>
    </source>
</evidence>
<dbReference type="InterPro" id="IPR003012">
    <property type="entry name" value="Tet_transcr_reg_TetR"/>
</dbReference>
<dbReference type="InterPro" id="IPR009057">
    <property type="entry name" value="Homeodomain-like_sf"/>
</dbReference>
<dbReference type="GO" id="GO:0003700">
    <property type="term" value="F:DNA-binding transcription factor activity"/>
    <property type="evidence" value="ECO:0007669"/>
    <property type="project" value="TreeGrafter"/>
</dbReference>
<evidence type="ECO:0000259" key="6">
    <source>
        <dbReference type="PROSITE" id="PS50977"/>
    </source>
</evidence>
<dbReference type="PANTHER" id="PTHR30055:SF151">
    <property type="entry name" value="TRANSCRIPTIONAL REGULATORY PROTEIN"/>
    <property type="match status" value="1"/>
</dbReference>
<dbReference type="SUPFAM" id="SSF46689">
    <property type="entry name" value="Homeodomain-like"/>
    <property type="match status" value="1"/>
</dbReference>
<evidence type="ECO:0000313" key="8">
    <source>
        <dbReference type="Proteomes" id="UP000184339"/>
    </source>
</evidence>
<name>A0A1M7R9A6_9BURK</name>
<dbReference type="PANTHER" id="PTHR30055">
    <property type="entry name" value="HTH-TYPE TRANSCRIPTIONAL REGULATOR RUTR"/>
    <property type="match status" value="1"/>
</dbReference>
<sequence length="245" mass="26763">MERCSIRILLQQARYVKITAMQKNTPRREDGLSRERIIEESIALLDSRGEAGLTFRALAERLATGTGAIYWHISNKNDLLTSACNEIVTRTLKTAAADVSPEQAIRALALALFDAIDARPWLGSALTRAPLQSPMVNILEGLGQQICRMRVPMPQQFAAASALLNYILGVSVQNAANAQLGRALGGDRAAILGQVAASWARLDADQFPFTRSVAEQLLVHDDRADFLVGIDLILRGMFTTQKAHV</sequence>
<dbReference type="GO" id="GO:0000976">
    <property type="term" value="F:transcription cis-regulatory region binding"/>
    <property type="evidence" value="ECO:0007669"/>
    <property type="project" value="TreeGrafter"/>
</dbReference>
<dbReference type="AlphaFoldDB" id="A0A1M7R9A6"/>
<dbReference type="Proteomes" id="UP000184339">
    <property type="component" value="Unassembled WGS sequence"/>
</dbReference>
<keyword evidence="8" id="KW-1185">Reference proteome</keyword>
<dbReference type="STRING" id="551987.SAMN05192549_11549"/>
<dbReference type="Gene3D" id="1.10.357.10">
    <property type="entry name" value="Tetracycline Repressor, domain 2"/>
    <property type="match status" value="1"/>
</dbReference>
<dbReference type="Pfam" id="PF00440">
    <property type="entry name" value="TetR_N"/>
    <property type="match status" value="1"/>
</dbReference>
<dbReference type="InterPro" id="IPR050109">
    <property type="entry name" value="HTH-type_TetR-like_transc_reg"/>
</dbReference>
<comment type="function">
    <text evidence="1">TetR is the repressor of the tetracycline resistance element; its N-terminal region forms a helix-turn-helix structure and binds DNA. Binding of tetracycline to TetR reduces the repressor affinity for the tetracycline resistance gene (tetA) promoter operator sites.</text>
</comment>
<dbReference type="InterPro" id="IPR001647">
    <property type="entry name" value="HTH_TetR"/>
</dbReference>
<dbReference type="GO" id="GO:0046677">
    <property type="term" value="P:response to antibiotic"/>
    <property type="evidence" value="ECO:0007669"/>
    <property type="project" value="InterPro"/>
</dbReference>
<evidence type="ECO:0000256" key="2">
    <source>
        <dbReference type="ARBA" id="ARBA00023015"/>
    </source>
</evidence>
<dbReference type="GO" id="GO:0045892">
    <property type="term" value="P:negative regulation of DNA-templated transcription"/>
    <property type="evidence" value="ECO:0007669"/>
    <property type="project" value="InterPro"/>
</dbReference>
<accession>A0A1M7R9A6</accession>
<evidence type="ECO:0000256" key="1">
    <source>
        <dbReference type="ARBA" id="ARBA00002856"/>
    </source>
</evidence>
<keyword evidence="4" id="KW-0804">Transcription</keyword>
<evidence type="ECO:0000256" key="3">
    <source>
        <dbReference type="ARBA" id="ARBA00023125"/>
    </source>
</evidence>
<dbReference type="PRINTS" id="PR00400">
    <property type="entry name" value="TETREPRESSOR"/>
</dbReference>
<keyword evidence="2" id="KW-0805">Transcription regulation</keyword>
<evidence type="ECO:0000256" key="4">
    <source>
        <dbReference type="ARBA" id="ARBA00023163"/>
    </source>
</evidence>
<reference evidence="8" key="1">
    <citation type="submission" date="2016-11" db="EMBL/GenBank/DDBJ databases">
        <authorList>
            <person name="Varghese N."/>
            <person name="Submissions S."/>
        </authorList>
    </citation>
    <scope>NUCLEOTIDE SEQUENCE [LARGE SCALE GENOMIC DNA]</scope>
    <source>
        <strain evidence="8">Sac-22</strain>
    </source>
</reference>
<dbReference type="PROSITE" id="PS50977">
    <property type="entry name" value="HTH_TETR_2"/>
    <property type="match status" value="1"/>
</dbReference>
<protein>
    <submittedName>
        <fullName evidence="7">Regulatory protein, tetR family</fullName>
    </submittedName>
</protein>
<feature type="domain" description="HTH tetR-type" evidence="6">
    <location>
        <begin position="31"/>
        <end position="91"/>
    </location>
</feature>
<dbReference type="Gene3D" id="1.10.10.60">
    <property type="entry name" value="Homeodomain-like"/>
    <property type="match status" value="1"/>
</dbReference>
<dbReference type="EMBL" id="FRCX01000015">
    <property type="protein sequence ID" value="SHN42826.1"/>
    <property type="molecule type" value="Genomic_DNA"/>
</dbReference>
<proteinExistence type="predicted"/>
<keyword evidence="3 5" id="KW-0238">DNA-binding</keyword>
<organism evidence="7 8">
    <name type="scientific">Duganella sacchari</name>
    <dbReference type="NCBI Taxonomy" id="551987"/>
    <lineage>
        <taxon>Bacteria</taxon>
        <taxon>Pseudomonadati</taxon>
        <taxon>Pseudomonadota</taxon>
        <taxon>Betaproteobacteria</taxon>
        <taxon>Burkholderiales</taxon>
        <taxon>Oxalobacteraceae</taxon>
        <taxon>Telluria group</taxon>
        <taxon>Duganella</taxon>
    </lineage>
</organism>
<dbReference type="SUPFAM" id="SSF48498">
    <property type="entry name" value="Tetracyclin repressor-like, C-terminal domain"/>
    <property type="match status" value="1"/>
</dbReference>
<gene>
    <name evidence="7" type="ORF">SAMN05192549_11549</name>
</gene>
<feature type="DNA-binding region" description="H-T-H motif" evidence="5">
    <location>
        <begin position="54"/>
        <end position="73"/>
    </location>
</feature>
<dbReference type="InterPro" id="IPR036271">
    <property type="entry name" value="Tet_transcr_reg_TetR-rel_C_sf"/>
</dbReference>
<evidence type="ECO:0000256" key="5">
    <source>
        <dbReference type="PROSITE-ProRule" id="PRU00335"/>
    </source>
</evidence>